<keyword evidence="5" id="KW-1185">Reference proteome</keyword>
<dbReference type="PROSITE" id="PS52034">
    <property type="entry name" value="PEPTIDASE_M32"/>
    <property type="match status" value="1"/>
</dbReference>
<feature type="binding site" evidence="2">
    <location>
        <position position="264"/>
    </location>
    <ligand>
        <name>Zn(2+)</name>
        <dbReference type="ChEBI" id="CHEBI:29105"/>
        <note>catalytic</note>
    </ligand>
</feature>
<evidence type="ECO:0000256" key="2">
    <source>
        <dbReference type="PIRSR" id="PIRSR006615-1"/>
    </source>
</evidence>
<keyword evidence="1 2" id="KW-0479">Metal-binding</keyword>
<reference evidence="4 5" key="1">
    <citation type="submission" date="2016-10" db="EMBL/GenBank/DDBJ databases">
        <authorList>
            <person name="de Groot N.N."/>
        </authorList>
    </citation>
    <scope>NUCLEOTIDE SEQUENCE [LARGE SCALE GENOMIC DNA]</scope>
    <source>
        <strain evidence="4 5">DSM 13760</strain>
    </source>
</reference>
<proteinExistence type="inferred from homology"/>
<name>A0A1H9RWQ6_9LACT</name>
<dbReference type="PRINTS" id="PR00998">
    <property type="entry name" value="CRBOXYPTASET"/>
</dbReference>
<keyword evidence="1" id="KW-0645">Protease</keyword>
<dbReference type="Pfam" id="PF02074">
    <property type="entry name" value="Peptidase_M32"/>
    <property type="match status" value="1"/>
</dbReference>
<comment type="catalytic activity">
    <reaction evidence="1">
        <text>Release of a C-terminal amino acid with broad specificity, except for -Pro.</text>
        <dbReference type="EC" id="3.4.17.19"/>
    </reaction>
</comment>
<keyword evidence="1 4" id="KW-0121">Carboxypeptidase</keyword>
<keyword evidence="2" id="KW-0862">Zinc</keyword>
<feature type="active site" description="Proton donor/acceptor" evidence="3">
    <location>
        <position position="265"/>
    </location>
</feature>
<evidence type="ECO:0000313" key="5">
    <source>
        <dbReference type="Proteomes" id="UP000198948"/>
    </source>
</evidence>
<feature type="binding site" evidence="2">
    <location>
        <position position="268"/>
    </location>
    <ligand>
        <name>Zn(2+)</name>
        <dbReference type="ChEBI" id="CHEBI:29105"/>
        <note>catalytic</note>
    </ligand>
</feature>
<dbReference type="EMBL" id="FOHA01000005">
    <property type="protein sequence ID" value="SER77064.1"/>
    <property type="molecule type" value="Genomic_DNA"/>
</dbReference>
<dbReference type="GO" id="GO:0046872">
    <property type="term" value="F:metal ion binding"/>
    <property type="evidence" value="ECO:0007669"/>
    <property type="project" value="UniProtKB-KW"/>
</dbReference>
<comment type="cofactor">
    <cofactor evidence="2">
        <name>Zn(2+)</name>
        <dbReference type="ChEBI" id="CHEBI:29105"/>
    </cofactor>
    <text evidence="2">Binds 1 zinc ion per subunit.</text>
</comment>
<dbReference type="Proteomes" id="UP000198948">
    <property type="component" value="Unassembled WGS sequence"/>
</dbReference>
<dbReference type="OrthoDB" id="9772308at2"/>
<dbReference type="PIRSF" id="PIRSF006615">
    <property type="entry name" value="Zn_crbxpep_Taq"/>
    <property type="match status" value="1"/>
</dbReference>
<dbReference type="InterPro" id="IPR001333">
    <property type="entry name" value="Peptidase_M32_Taq"/>
</dbReference>
<evidence type="ECO:0000256" key="1">
    <source>
        <dbReference type="PIRNR" id="PIRNR006615"/>
    </source>
</evidence>
<organism evidence="4 5">
    <name type="scientific">Isobaculum melis</name>
    <dbReference type="NCBI Taxonomy" id="142588"/>
    <lineage>
        <taxon>Bacteria</taxon>
        <taxon>Bacillati</taxon>
        <taxon>Bacillota</taxon>
        <taxon>Bacilli</taxon>
        <taxon>Lactobacillales</taxon>
        <taxon>Carnobacteriaceae</taxon>
        <taxon>Isobaculum</taxon>
    </lineage>
</organism>
<evidence type="ECO:0000313" key="4">
    <source>
        <dbReference type="EMBL" id="SER77064.1"/>
    </source>
</evidence>
<protein>
    <recommendedName>
        <fullName evidence="1">Metal-dependent carboxypeptidase</fullName>
        <ecNumber evidence="1">3.4.17.19</ecNumber>
    </recommendedName>
</protein>
<dbReference type="PANTHER" id="PTHR34217:SF1">
    <property type="entry name" value="CARBOXYPEPTIDASE 1"/>
    <property type="match status" value="1"/>
</dbReference>
<dbReference type="AlphaFoldDB" id="A0A1H9RWQ6"/>
<dbReference type="PANTHER" id="PTHR34217">
    <property type="entry name" value="METAL-DEPENDENT CARBOXYPEPTIDASE"/>
    <property type="match status" value="1"/>
</dbReference>
<comment type="similarity">
    <text evidence="1">Belongs to the peptidase M32 family.</text>
</comment>
<dbReference type="SUPFAM" id="SSF55486">
    <property type="entry name" value="Metalloproteases ('zincins'), catalytic domain"/>
    <property type="match status" value="1"/>
</dbReference>
<evidence type="ECO:0000256" key="3">
    <source>
        <dbReference type="PIRSR" id="PIRSR006615-2"/>
    </source>
</evidence>
<gene>
    <name evidence="4" type="ORF">SAMN04488559_105139</name>
</gene>
<dbReference type="Gene3D" id="1.10.1370.30">
    <property type="match status" value="1"/>
</dbReference>
<keyword evidence="1" id="KW-0482">Metalloprotease</keyword>
<dbReference type="EC" id="3.4.17.19" evidence="1"/>
<sequence>MERKEQEFLAYLKEISSIEQAVALLAWDARTLMPEGSSDFRSESIGYLSGLQFEMKQSGKMKQFIQAFEGKENTLGEVARCSLAEVKKNYELNSKLPKEELEAYIKASNTSENLWGTVRANDDFATFEPHLDTLIQFNKKFIDYWRKDEKTPYDVLLNQYEPGMTVEILDDVFSKLRAGIIALMDKIKTQGTPPRTDFIEQYMSKEDQRAFSEAVIKKMGYRFEEGRLDDTIHPFMQSVNRADARITTRWNENFFKMAIFGIIHEAGHGIYEQNVSPKWDYTPVSGGVSMGIHESQSLFHEIVIGSNRSFWQSNYDLLKKHAHGNLDEIDFDTFYRGLNETKASLIRVESDTLTYPLHIIIRYEIEKMIFNGEVATKDLPQIWNDKYEEYLGIRPANNREGILQDIHWAGGSFGYFPSYALGFMYAAQLKASMEKEMDISAILATDDYHQIREWLTDKIHQYGKSKTPSELMMAATGEVLNPQHLLDLQAKIYGDVYQF</sequence>
<keyword evidence="1" id="KW-0378">Hydrolase</keyword>
<feature type="binding site" evidence="2">
    <location>
        <position position="294"/>
    </location>
    <ligand>
        <name>Zn(2+)</name>
        <dbReference type="ChEBI" id="CHEBI:29105"/>
        <note>catalytic</note>
    </ligand>
</feature>
<dbReference type="GO" id="GO:0004181">
    <property type="term" value="F:metallocarboxypeptidase activity"/>
    <property type="evidence" value="ECO:0007669"/>
    <property type="project" value="UniProtKB-UniRule"/>
</dbReference>
<comment type="function">
    <text evidence="1">Broad specificity carboxypetidase that releases amino acids sequentially from the C-terminus, including neutral, aromatic, polar and basic residues.</text>
</comment>
<dbReference type="RefSeq" id="WP_092651280.1">
    <property type="nucleotide sequence ID" value="NZ_FOHA01000005.1"/>
</dbReference>
<accession>A0A1H9RWQ6</accession>
<dbReference type="CDD" id="cd06460">
    <property type="entry name" value="M32_Taq"/>
    <property type="match status" value="1"/>
</dbReference>
<dbReference type="GO" id="GO:0006508">
    <property type="term" value="P:proteolysis"/>
    <property type="evidence" value="ECO:0007669"/>
    <property type="project" value="UniProtKB-UniRule"/>
</dbReference>